<comment type="caution">
    <text evidence="3">The sequence shown here is derived from an EMBL/GenBank/DDBJ whole genome shotgun (WGS) entry which is preliminary data.</text>
</comment>
<feature type="region of interest" description="Disordered" evidence="2">
    <location>
        <begin position="367"/>
        <end position="397"/>
    </location>
</feature>
<dbReference type="Proteomes" id="UP000663828">
    <property type="component" value="Unassembled WGS sequence"/>
</dbReference>
<feature type="region of interest" description="Disordered" evidence="2">
    <location>
        <begin position="535"/>
        <end position="572"/>
    </location>
</feature>
<evidence type="ECO:0000313" key="3">
    <source>
        <dbReference type="EMBL" id="CAF1259478.1"/>
    </source>
</evidence>
<dbReference type="PANTHER" id="PTHR24110:SF3">
    <property type="entry name" value="CENTROSOMAL PROTEIN OF 78 KDA"/>
    <property type="match status" value="1"/>
</dbReference>
<evidence type="ECO:0000313" key="4">
    <source>
        <dbReference type="Proteomes" id="UP000663828"/>
    </source>
</evidence>
<dbReference type="InterPro" id="IPR001611">
    <property type="entry name" value="Leu-rich_rpt"/>
</dbReference>
<keyword evidence="4" id="KW-1185">Reference proteome</keyword>
<dbReference type="GO" id="GO:0044782">
    <property type="term" value="P:cilium organization"/>
    <property type="evidence" value="ECO:0007669"/>
    <property type="project" value="TreeGrafter"/>
</dbReference>
<accession>A0A815ALF3</accession>
<organism evidence="3 4">
    <name type="scientific">Adineta ricciae</name>
    <name type="common">Rotifer</name>
    <dbReference type="NCBI Taxonomy" id="249248"/>
    <lineage>
        <taxon>Eukaryota</taxon>
        <taxon>Metazoa</taxon>
        <taxon>Spiralia</taxon>
        <taxon>Gnathifera</taxon>
        <taxon>Rotifera</taxon>
        <taxon>Eurotatoria</taxon>
        <taxon>Bdelloidea</taxon>
        <taxon>Adinetida</taxon>
        <taxon>Adinetidae</taxon>
        <taxon>Adineta</taxon>
    </lineage>
</organism>
<evidence type="ECO:0008006" key="5">
    <source>
        <dbReference type="Google" id="ProtNLM"/>
    </source>
</evidence>
<name>A0A815ALF3_ADIRI</name>
<sequence>MRVDPVSKTTSDVPCDFGAKYDDYCRQYHLLPLSSVKIKLDTGVIDLDTDTLRFDDWTPLCSAIGTCKTLRSLTLRSQYYNSLSTNFAEAERRTLKRASSASKRPPLFQSKELLSKLCTHIKDSLLITTELVLLEFDGLPFRRKDLTILAQGLAKCKSLVHFRLTNSPIGDEGLDILCRHLNQASKIREVDFSACSLTSQGAHIIADLIRQQGNRRHTDVWKESLRHQQKESLPYQNPMLDHMSGLRRVTLNRNPLIADRGATFLAEVIEADLWIKALDLQDCAISTNGAKEFLNAANYNSLIHIIDIRNNPLVDRDVMEKLIEQLLVNCEDDRLCEYKWLKLESPRRPRSKIARTTTTAGTNRPVHFQLKTPFDPSKLQRSKSTGSVSTEPRSDGIPWRTAARASRLPGFPPKLPTRAFHSSEESIYGAGGDFQQQTQVKDNTISRIQKLENKLREERQAKKQLEEQLQQILAKNDLAQRQQDQFCAVVENTFQKFQKFLDFLRSKRLGELITMAGLDDAFMNPLDELRETSLTMANGSNTNHQLASIEKSEERSHSSSSSSSEATTKSEQ</sequence>
<dbReference type="Gene3D" id="3.80.10.10">
    <property type="entry name" value="Ribonuclease Inhibitor"/>
    <property type="match status" value="2"/>
</dbReference>
<protein>
    <recommendedName>
        <fullName evidence="5">Centrosomal protein of 78 kDa</fullName>
    </recommendedName>
</protein>
<keyword evidence="1" id="KW-0175">Coiled coil</keyword>
<dbReference type="GO" id="GO:0005813">
    <property type="term" value="C:centrosome"/>
    <property type="evidence" value="ECO:0007669"/>
    <property type="project" value="TreeGrafter"/>
</dbReference>
<proteinExistence type="predicted"/>
<dbReference type="GO" id="GO:0036064">
    <property type="term" value="C:ciliary basal body"/>
    <property type="evidence" value="ECO:0007669"/>
    <property type="project" value="TreeGrafter"/>
</dbReference>
<dbReference type="InterPro" id="IPR026212">
    <property type="entry name" value="Cep78"/>
</dbReference>
<dbReference type="Pfam" id="PF13516">
    <property type="entry name" value="LRR_6"/>
    <property type="match status" value="2"/>
</dbReference>
<evidence type="ECO:0000256" key="1">
    <source>
        <dbReference type="SAM" id="Coils"/>
    </source>
</evidence>
<feature type="compositionally biased region" description="Polar residues" evidence="2">
    <location>
        <begin position="535"/>
        <end position="546"/>
    </location>
</feature>
<dbReference type="PANTHER" id="PTHR24110">
    <property type="entry name" value="CENTROSOMAL PROTEIN OF 78 KDA"/>
    <property type="match status" value="1"/>
</dbReference>
<feature type="coiled-coil region" evidence="1">
    <location>
        <begin position="434"/>
        <end position="482"/>
    </location>
</feature>
<feature type="compositionally biased region" description="Low complexity" evidence="2">
    <location>
        <begin position="558"/>
        <end position="572"/>
    </location>
</feature>
<dbReference type="InterPro" id="IPR032675">
    <property type="entry name" value="LRR_dom_sf"/>
</dbReference>
<dbReference type="AlphaFoldDB" id="A0A815ALF3"/>
<gene>
    <name evidence="3" type="ORF">XAT740_LOCUS26697</name>
</gene>
<evidence type="ECO:0000256" key="2">
    <source>
        <dbReference type="SAM" id="MobiDB-lite"/>
    </source>
</evidence>
<dbReference type="SUPFAM" id="SSF52047">
    <property type="entry name" value="RNI-like"/>
    <property type="match status" value="1"/>
</dbReference>
<reference evidence="3" key="1">
    <citation type="submission" date="2021-02" db="EMBL/GenBank/DDBJ databases">
        <authorList>
            <person name="Nowell W R."/>
        </authorList>
    </citation>
    <scope>NUCLEOTIDE SEQUENCE</scope>
</reference>
<dbReference type="EMBL" id="CAJNOR010002183">
    <property type="protein sequence ID" value="CAF1259478.1"/>
    <property type="molecule type" value="Genomic_DNA"/>
</dbReference>
<feature type="compositionally biased region" description="Polar residues" evidence="2">
    <location>
        <begin position="382"/>
        <end position="391"/>
    </location>
</feature>
<dbReference type="PRINTS" id="PR02062">
    <property type="entry name" value="CENTROSOME78"/>
</dbReference>